<dbReference type="InterPro" id="IPR000073">
    <property type="entry name" value="AB_hydrolase_1"/>
</dbReference>
<dbReference type="Proteomes" id="UP000527616">
    <property type="component" value="Unassembled WGS sequence"/>
</dbReference>
<dbReference type="InterPro" id="IPR050228">
    <property type="entry name" value="Carboxylesterase_BioH"/>
</dbReference>
<dbReference type="SUPFAM" id="SSF53474">
    <property type="entry name" value="alpha/beta-Hydrolases"/>
    <property type="match status" value="1"/>
</dbReference>
<dbReference type="InterPro" id="IPR000639">
    <property type="entry name" value="Epox_hydrolase-like"/>
</dbReference>
<accession>A0A7Z0IKZ7</accession>
<reference evidence="2 3" key="1">
    <citation type="submission" date="2020-07" db="EMBL/GenBank/DDBJ databases">
        <title>Sequencing the genomes of 1000 actinobacteria strains.</title>
        <authorList>
            <person name="Klenk H.-P."/>
        </authorList>
    </citation>
    <scope>NUCLEOTIDE SEQUENCE [LARGE SCALE GENOMIC DNA]</scope>
    <source>
        <strain evidence="2 3">DSM 103164</strain>
    </source>
</reference>
<gene>
    <name evidence="2" type="ORF">GGQ54_001665</name>
</gene>
<dbReference type="PANTHER" id="PTHR43194">
    <property type="entry name" value="HYDROLASE ALPHA/BETA FOLD FAMILY"/>
    <property type="match status" value="1"/>
</dbReference>
<proteinExistence type="predicted"/>
<protein>
    <submittedName>
        <fullName evidence="2">3-oxoadipate enol-lactonase</fullName>
    </submittedName>
</protein>
<dbReference type="RefSeq" id="WP_218843780.1">
    <property type="nucleotide sequence ID" value="NZ_JACBZS010000001.1"/>
</dbReference>
<dbReference type="EMBL" id="JACBZS010000001">
    <property type="protein sequence ID" value="NYI71105.1"/>
    <property type="molecule type" value="Genomic_DNA"/>
</dbReference>
<dbReference type="PANTHER" id="PTHR43194:SF2">
    <property type="entry name" value="PEROXISOMAL MEMBRANE PROTEIN LPX1"/>
    <property type="match status" value="1"/>
</dbReference>
<comment type="caution">
    <text evidence="2">The sequence shown here is derived from an EMBL/GenBank/DDBJ whole genome shotgun (WGS) entry which is preliminary data.</text>
</comment>
<evidence type="ECO:0000259" key="1">
    <source>
        <dbReference type="Pfam" id="PF12697"/>
    </source>
</evidence>
<dbReference type="Pfam" id="PF12697">
    <property type="entry name" value="Abhydrolase_6"/>
    <property type="match status" value="1"/>
</dbReference>
<dbReference type="GO" id="GO:0003824">
    <property type="term" value="F:catalytic activity"/>
    <property type="evidence" value="ECO:0007669"/>
    <property type="project" value="InterPro"/>
</dbReference>
<organism evidence="2 3">
    <name type="scientific">Naumannella cuiyingiana</name>
    <dbReference type="NCBI Taxonomy" id="1347891"/>
    <lineage>
        <taxon>Bacteria</taxon>
        <taxon>Bacillati</taxon>
        <taxon>Actinomycetota</taxon>
        <taxon>Actinomycetes</taxon>
        <taxon>Propionibacteriales</taxon>
        <taxon>Propionibacteriaceae</taxon>
        <taxon>Naumannella</taxon>
    </lineage>
</organism>
<dbReference type="InterPro" id="IPR029058">
    <property type="entry name" value="AB_hydrolase_fold"/>
</dbReference>
<feature type="domain" description="AB hydrolase-1" evidence="1">
    <location>
        <begin position="24"/>
        <end position="254"/>
    </location>
</feature>
<evidence type="ECO:0000313" key="2">
    <source>
        <dbReference type="EMBL" id="NYI71105.1"/>
    </source>
</evidence>
<name>A0A7Z0IKZ7_9ACTN</name>
<evidence type="ECO:0000313" key="3">
    <source>
        <dbReference type="Proteomes" id="UP000527616"/>
    </source>
</evidence>
<sequence>MAIPELSGVEYAVTGARGRPLLVLGPSLGTSAATLWEPAARVLAERFDVVAWDLPGHGTSRPATGFSMADLADGVEALAARAREVRGDPGAPYWYAGDSVGGCVGLQLAITGRLAGLAAIATGARVGDPAGWADRAAQVRASGTASMVEGSAQRWFGPGFADREPGVADALLTALRDVDDESYAAVCEALGGFDVRDRLSEIDVPVLAVAGEADAAVGAEQLTLIAERVRRGTLVTLPGVGHLPPAEAPERTAELITRLVAGRPGAD</sequence>
<dbReference type="PRINTS" id="PR00412">
    <property type="entry name" value="EPOXHYDRLASE"/>
</dbReference>
<keyword evidence="3" id="KW-1185">Reference proteome</keyword>
<dbReference type="AlphaFoldDB" id="A0A7Z0IKZ7"/>
<dbReference type="Gene3D" id="3.40.50.1820">
    <property type="entry name" value="alpha/beta hydrolase"/>
    <property type="match status" value="1"/>
</dbReference>